<dbReference type="AlphaFoldDB" id="S5XYG9"/>
<reference evidence="2 3" key="1">
    <citation type="journal article" date="2014" name="BMC Genomics">
        <title>Architecture and functions of a multipartite genome of the methylotrophic bacterium Paracoccus aminophilus JCM 7686, containing primary and secondary chromids.</title>
        <authorList>
            <person name="Dziewit L."/>
            <person name="Czarnecki J."/>
            <person name="Wibberg D."/>
            <person name="Radlinska M."/>
            <person name="Mrozek P."/>
            <person name="Szymczak M."/>
            <person name="Schluter A."/>
            <person name="Puhler A."/>
            <person name="Bartosik D."/>
        </authorList>
    </citation>
    <scope>NUCLEOTIDE SEQUENCE [LARGE SCALE GENOMIC DNA]</scope>
    <source>
        <strain evidence="2">JCM 7686</strain>
    </source>
</reference>
<evidence type="ECO:0000313" key="3">
    <source>
        <dbReference type="Proteomes" id="UP000015480"/>
    </source>
</evidence>
<feature type="chain" id="PRO_5004534675" description="Argininosuccinate lyase" evidence="1">
    <location>
        <begin position="22"/>
        <end position="106"/>
    </location>
</feature>
<protein>
    <recommendedName>
        <fullName evidence="4">Argininosuccinate lyase</fullName>
    </recommendedName>
</protein>
<evidence type="ECO:0008006" key="4">
    <source>
        <dbReference type="Google" id="ProtNLM"/>
    </source>
</evidence>
<dbReference type="KEGG" id="pami:JCM7686_1379"/>
<accession>S5XYG9</accession>
<keyword evidence="3" id="KW-1185">Reference proteome</keyword>
<keyword evidence="1" id="KW-0732">Signal</keyword>
<dbReference type="STRING" id="1367847.JCM7686_1379"/>
<sequence length="106" mass="11455">MNSIFVPIMIAACLFVSAANAENRVITFTNNTQTSVEALYGSTVEVDSWQEDLLGDTTLAAGEAIDVDFDDGSGDCRFDFKALFSDHTDGYLKDVDVCEVGTISIE</sequence>
<evidence type="ECO:0000256" key="1">
    <source>
        <dbReference type="SAM" id="SignalP"/>
    </source>
</evidence>
<name>S5XYG9_PARAH</name>
<proteinExistence type="predicted"/>
<dbReference type="EMBL" id="CP006650">
    <property type="protein sequence ID" value="AGT08480.1"/>
    <property type="molecule type" value="Genomic_DNA"/>
</dbReference>
<organism evidence="2 3">
    <name type="scientific">Paracoccus aminophilus JCM 7686</name>
    <dbReference type="NCBI Taxonomy" id="1367847"/>
    <lineage>
        <taxon>Bacteria</taxon>
        <taxon>Pseudomonadati</taxon>
        <taxon>Pseudomonadota</taxon>
        <taxon>Alphaproteobacteria</taxon>
        <taxon>Rhodobacterales</taxon>
        <taxon>Paracoccaceae</taxon>
        <taxon>Paracoccus</taxon>
    </lineage>
</organism>
<dbReference type="Proteomes" id="UP000015480">
    <property type="component" value="Chromosome"/>
</dbReference>
<evidence type="ECO:0000313" key="2">
    <source>
        <dbReference type="EMBL" id="AGT08480.1"/>
    </source>
</evidence>
<dbReference type="RefSeq" id="WP_020950118.1">
    <property type="nucleotide sequence ID" value="NC_022041.1"/>
</dbReference>
<dbReference type="OrthoDB" id="4736977at2"/>
<dbReference type="eggNOG" id="ENOG50334XK">
    <property type="taxonomic scope" value="Bacteria"/>
</dbReference>
<dbReference type="HOGENOM" id="CLU_139214_1_0_5"/>
<gene>
    <name evidence="2" type="ORF">JCM7686_1379</name>
</gene>
<dbReference type="PATRIC" id="fig|1367847.3.peg.1350"/>
<feature type="signal peptide" evidence="1">
    <location>
        <begin position="1"/>
        <end position="21"/>
    </location>
</feature>